<dbReference type="Pfam" id="PF00563">
    <property type="entry name" value="EAL"/>
    <property type="match status" value="1"/>
</dbReference>
<evidence type="ECO:0000259" key="6">
    <source>
        <dbReference type="PROSITE" id="PS50112"/>
    </source>
</evidence>
<evidence type="ECO:0000259" key="7">
    <source>
        <dbReference type="PROSITE" id="PS50883"/>
    </source>
</evidence>
<feature type="domain" description="EAL" evidence="7">
    <location>
        <begin position="610"/>
        <end position="860"/>
    </location>
</feature>
<dbReference type="NCBIfam" id="TIGR00254">
    <property type="entry name" value="GGDEF"/>
    <property type="match status" value="1"/>
</dbReference>
<dbReference type="InterPro" id="IPR052155">
    <property type="entry name" value="Biofilm_reg_signaling"/>
</dbReference>
<comment type="cofactor">
    <cofactor evidence="1">
        <name>Mg(2+)</name>
        <dbReference type="ChEBI" id="CHEBI:18420"/>
    </cofactor>
</comment>
<gene>
    <name evidence="9" type="ORF">B1H58_20560</name>
</gene>
<dbReference type="InterPro" id="IPR000160">
    <property type="entry name" value="GGDEF_dom"/>
</dbReference>
<feature type="transmembrane region" description="Helical" evidence="5">
    <location>
        <begin position="21"/>
        <end position="45"/>
    </location>
</feature>
<evidence type="ECO:0000256" key="5">
    <source>
        <dbReference type="SAM" id="Phobius"/>
    </source>
</evidence>
<keyword evidence="10" id="KW-1185">Reference proteome</keyword>
<dbReference type="SMART" id="SM00267">
    <property type="entry name" value="GGDEF"/>
    <property type="match status" value="1"/>
</dbReference>
<evidence type="ECO:0000313" key="9">
    <source>
        <dbReference type="EMBL" id="ARJ44414.1"/>
    </source>
</evidence>
<dbReference type="InterPro" id="IPR035919">
    <property type="entry name" value="EAL_sf"/>
</dbReference>
<feature type="domain" description="PAS" evidence="6">
    <location>
        <begin position="311"/>
        <end position="365"/>
    </location>
</feature>
<name>A0A1W6BBG9_9GAMM</name>
<evidence type="ECO:0000256" key="3">
    <source>
        <dbReference type="ARBA" id="ARBA00012528"/>
    </source>
</evidence>
<dbReference type="PROSITE" id="PS50112">
    <property type="entry name" value="PAS"/>
    <property type="match status" value="1"/>
</dbReference>
<accession>A0A1W6BBG9</accession>
<organism evidence="9 10">
    <name type="scientific">Pantoea alhagi</name>
    <dbReference type="NCBI Taxonomy" id="1891675"/>
    <lineage>
        <taxon>Bacteria</taxon>
        <taxon>Pseudomonadati</taxon>
        <taxon>Pseudomonadota</taxon>
        <taxon>Gammaproteobacteria</taxon>
        <taxon>Enterobacterales</taxon>
        <taxon>Erwiniaceae</taxon>
        <taxon>Pantoea</taxon>
    </lineage>
</organism>
<dbReference type="SUPFAM" id="SSF55073">
    <property type="entry name" value="Nucleotide cyclase"/>
    <property type="match status" value="1"/>
</dbReference>
<dbReference type="GO" id="GO:0052621">
    <property type="term" value="F:diguanylate cyclase activity"/>
    <property type="evidence" value="ECO:0007669"/>
    <property type="project" value="UniProtKB-EC"/>
</dbReference>
<dbReference type="SMART" id="SM00052">
    <property type="entry name" value="EAL"/>
    <property type="match status" value="1"/>
</dbReference>
<dbReference type="Gene3D" id="3.30.450.20">
    <property type="entry name" value="PAS domain"/>
    <property type="match status" value="1"/>
</dbReference>
<dbReference type="Proteomes" id="UP000192900">
    <property type="component" value="Plasmid pPALTYR11Z"/>
</dbReference>
<dbReference type="Pfam" id="PF00990">
    <property type="entry name" value="GGDEF"/>
    <property type="match status" value="1"/>
</dbReference>
<dbReference type="NCBIfam" id="TIGR00229">
    <property type="entry name" value="sensory_box"/>
    <property type="match status" value="1"/>
</dbReference>
<dbReference type="SUPFAM" id="SSF141868">
    <property type="entry name" value="EAL domain-like"/>
    <property type="match status" value="1"/>
</dbReference>
<dbReference type="SUPFAM" id="SSF55785">
    <property type="entry name" value="PYP-like sensor domain (PAS domain)"/>
    <property type="match status" value="1"/>
</dbReference>
<dbReference type="EMBL" id="CP019707">
    <property type="protein sequence ID" value="ARJ44414.1"/>
    <property type="molecule type" value="Genomic_DNA"/>
</dbReference>
<sequence>MNTVTEAEQDLHHRARAIVKYPLLIMFLIMGGGFLASFAMLLYVAKDFNHQDDMHSRLLLTKALTHQQESMRTQLSEYADWGDAYRFLHQQINKEWAWTKQNLGYSLYKSFGYEGVFVVSAAGKTNYSVIDGRLHYQPLEEWLGENILTDIQQALSQSGGKAVSRFIISGEQLTLLAAKEMTPGGDSTVLPRTAPPSVMVFANQITPAELQQLGAEYDIHDVRILGFSSAKILPEQGRLVIPAAGGNVIIGWQDEEHGRILLHRLGPLLLLLMLSAFLLAFLLSRNALRKARLHDESSFLLEQSRQALSANEQRLRDVVESTTDWIWEADSRLCFIWLSERFPAVTGFSIADWIGRPVHEFLLSEQHIAAQLAGLAENPAEISLSLQKCRYLSAQDHQRYCNMTVKKVFSAGNGAAFRGTATDVTLEVEAQERIRYLSHHDVLTGLANRVRMKEFLEGSLRIQPTAERSLAMVMVDLDKFKAVNDHYGHAVGDEVLHETSARLRACLKDTDLVARHGGDEFILILPDVVDREKLEKLCAYIISEVNRPFEVGGNEIQIGASLGIALAPHDAQSAGDLLRYSDIALYKAKHEGRNRWIFYQQGMAEKIIQRRELENELREAIDAEQLRLVYQPRYDVKSSNITAVEALVRWEHPRFGTIMPDQFIPLAEETGLIGRISGWVLLSACRETSENLPGMSVSVNVSASEFQDEGLFKRIKKALDMSGLASSRLEIEVTESLMLIDPVKTLKLMNQIRSLGVKFLIDDFGTGYSSLNYLRDYPFDGIKIDKSFIMSVNDSSLAMQVVQNMIGLGKAYDMEVTAEGVETEEQLEQLKKLECDVIQGYYIGKPMTVKQLQQLKINSEKNR</sequence>
<evidence type="ECO:0000256" key="2">
    <source>
        <dbReference type="ARBA" id="ARBA00004665"/>
    </source>
</evidence>
<dbReference type="InterPro" id="IPR035965">
    <property type="entry name" value="PAS-like_dom_sf"/>
</dbReference>
<dbReference type="EC" id="2.7.7.65" evidence="3"/>
<evidence type="ECO:0000256" key="1">
    <source>
        <dbReference type="ARBA" id="ARBA00001946"/>
    </source>
</evidence>
<keyword evidence="5" id="KW-1133">Transmembrane helix</keyword>
<dbReference type="InterPro" id="IPR029787">
    <property type="entry name" value="Nucleotide_cyclase"/>
</dbReference>
<dbReference type="KEGG" id="palh:B1H58_20560"/>
<comment type="pathway">
    <text evidence="2">Purine metabolism; 3',5'-cyclic di-GMP biosynthesis.</text>
</comment>
<keyword evidence="5" id="KW-0812">Transmembrane</keyword>
<dbReference type="CDD" id="cd01949">
    <property type="entry name" value="GGDEF"/>
    <property type="match status" value="1"/>
</dbReference>
<dbReference type="CDD" id="cd00130">
    <property type="entry name" value="PAS"/>
    <property type="match status" value="1"/>
</dbReference>
<dbReference type="RefSeq" id="WP_237172511.1">
    <property type="nucleotide sequence ID" value="NZ_CP019707.1"/>
</dbReference>
<dbReference type="PROSITE" id="PS50883">
    <property type="entry name" value="EAL"/>
    <property type="match status" value="1"/>
</dbReference>
<reference evidence="9 10" key="1">
    <citation type="submission" date="2017-02" db="EMBL/GenBank/DDBJ databases">
        <title>Complete genome sequence of the drought resistance-promoting endophyte Pantoea alhagi LTYR-11Z.</title>
        <authorList>
            <person name="Zhang L."/>
        </authorList>
    </citation>
    <scope>NUCLEOTIDE SEQUENCE [LARGE SCALE GENOMIC DNA]</scope>
    <source>
        <strain evidence="9 10">LTYR-11Z</strain>
        <plasmid evidence="10">Plasmid ppaltyr11z</plasmid>
    </source>
</reference>
<keyword evidence="9" id="KW-0614">Plasmid</keyword>
<dbReference type="Gene3D" id="3.30.70.270">
    <property type="match status" value="1"/>
</dbReference>
<evidence type="ECO:0000259" key="8">
    <source>
        <dbReference type="PROSITE" id="PS50887"/>
    </source>
</evidence>
<feature type="domain" description="GGDEF" evidence="8">
    <location>
        <begin position="468"/>
        <end position="601"/>
    </location>
</feature>
<dbReference type="PANTHER" id="PTHR44757">
    <property type="entry name" value="DIGUANYLATE CYCLASE DGCP"/>
    <property type="match status" value="1"/>
</dbReference>
<dbReference type="SMART" id="SM00091">
    <property type="entry name" value="PAS"/>
    <property type="match status" value="1"/>
</dbReference>
<dbReference type="InterPro" id="IPR000014">
    <property type="entry name" value="PAS"/>
</dbReference>
<feature type="transmembrane region" description="Helical" evidence="5">
    <location>
        <begin position="265"/>
        <end position="283"/>
    </location>
</feature>
<dbReference type="AlphaFoldDB" id="A0A1W6BBG9"/>
<proteinExistence type="predicted"/>
<dbReference type="PROSITE" id="PS50887">
    <property type="entry name" value="GGDEF"/>
    <property type="match status" value="1"/>
</dbReference>
<keyword evidence="5" id="KW-0472">Membrane</keyword>
<protein>
    <recommendedName>
        <fullName evidence="3">diguanylate cyclase</fullName>
        <ecNumber evidence="3">2.7.7.65</ecNumber>
    </recommendedName>
</protein>
<geneLocation type="plasmid" evidence="10">
    <name>ppaltyr11z</name>
</geneLocation>
<dbReference type="PANTHER" id="PTHR44757:SF10">
    <property type="entry name" value="MEMBRANE PROTEIN"/>
    <property type="match status" value="1"/>
</dbReference>
<dbReference type="Pfam" id="PF05228">
    <property type="entry name" value="CHASE4"/>
    <property type="match status" value="1"/>
</dbReference>
<evidence type="ECO:0000313" key="10">
    <source>
        <dbReference type="Proteomes" id="UP000192900"/>
    </source>
</evidence>
<comment type="catalytic activity">
    <reaction evidence="4">
        <text>2 GTP = 3',3'-c-di-GMP + 2 diphosphate</text>
        <dbReference type="Rhea" id="RHEA:24898"/>
        <dbReference type="ChEBI" id="CHEBI:33019"/>
        <dbReference type="ChEBI" id="CHEBI:37565"/>
        <dbReference type="ChEBI" id="CHEBI:58805"/>
        <dbReference type="EC" id="2.7.7.65"/>
    </reaction>
</comment>
<dbReference type="InterPro" id="IPR007892">
    <property type="entry name" value="CHASE4"/>
</dbReference>
<dbReference type="CDD" id="cd01948">
    <property type="entry name" value="EAL"/>
    <property type="match status" value="1"/>
</dbReference>
<evidence type="ECO:0000256" key="4">
    <source>
        <dbReference type="ARBA" id="ARBA00034247"/>
    </source>
</evidence>
<dbReference type="Gene3D" id="3.20.20.450">
    <property type="entry name" value="EAL domain"/>
    <property type="match status" value="1"/>
</dbReference>
<dbReference type="InterPro" id="IPR043128">
    <property type="entry name" value="Rev_trsase/Diguanyl_cyclase"/>
</dbReference>
<dbReference type="FunFam" id="3.30.70.270:FF:000001">
    <property type="entry name" value="Diguanylate cyclase domain protein"/>
    <property type="match status" value="1"/>
</dbReference>
<dbReference type="InterPro" id="IPR001633">
    <property type="entry name" value="EAL_dom"/>
</dbReference>